<dbReference type="SUPFAM" id="SSF52540">
    <property type="entry name" value="P-loop containing nucleoside triphosphate hydrolases"/>
    <property type="match status" value="1"/>
</dbReference>
<dbReference type="Pfam" id="PF00679">
    <property type="entry name" value="EFG_C"/>
    <property type="match status" value="1"/>
</dbReference>
<dbReference type="AlphaFoldDB" id="A0A4Y7SSC5"/>
<dbReference type="Proteomes" id="UP000298030">
    <property type="component" value="Unassembled WGS sequence"/>
</dbReference>
<dbReference type="CDD" id="cd03710">
    <property type="entry name" value="BipA_TypA_C"/>
    <property type="match status" value="1"/>
</dbReference>
<dbReference type="STRING" id="71717.A0A4Y7SSC5"/>
<dbReference type="FunFam" id="3.40.50.300:FF:000055">
    <property type="entry name" value="GTP-binding protein TypA"/>
    <property type="match status" value="1"/>
</dbReference>
<dbReference type="EMBL" id="QPFP01000065">
    <property type="protein sequence ID" value="TEB24538.1"/>
    <property type="molecule type" value="Genomic_DNA"/>
</dbReference>
<feature type="domain" description="Tr-type G" evidence="2">
    <location>
        <begin position="105"/>
        <end position="319"/>
    </location>
</feature>
<dbReference type="CDD" id="cd01891">
    <property type="entry name" value="TypA_BipA"/>
    <property type="match status" value="1"/>
</dbReference>
<feature type="region of interest" description="Disordered" evidence="1">
    <location>
        <begin position="69"/>
        <end position="93"/>
    </location>
</feature>
<dbReference type="NCBIfam" id="TIGR00231">
    <property type="entry name" value="small_GTP"/>
    <property type="match status" value="1"/>
</dbReference>
<dbReference type="PRINTS" id="PR00315">
    <property type="entry name" value="ELONGATNFCT"/>
</dbReference>
<dbReference type="Gene3D" id="3.30.70.870">
    <property type="entry name" value="Elongation Factor G (Translational Gtpase), domain 3"/>
    <property type="match status" value="1"/>
</dbReference>
<dbReference type="InterPro" id="IPR035651">
    <property type="entry name" value="BipA_V"/>
</dbReference>
<name>A0A4Y7SSC5_COPMI</name>
<dbReference type="InterPro" id="IPR042116">
    <property type="entry name" value="TypA/BipA_C"/>
</dbReference>
<dbReference type="Pfam" id="PF21018">
    <property type="entry name" value="BipA_C"/>
    <property type="match status" value="1"/>
</dbReference>
<evidence type="ECO:0000259" key="2">
    <source>
        <dbReference type="PROSITE" id="PS51722"/>
    </source>
</evidence>
<sequence>MSAHSTLSTLSRQVISSSRRRYTVPQLSFLSSPSSSRLLPARPLSTGIRLSARTNGYLNSRSRVEVESRRPFSRSATARAATAPALAEEPEEEIVADEQGTLVAEKIRNIAIIAHVDHGKTTLVDQLLRQSGTLKPNGDVASTSTPENNDATFGQRVMDSNDLEKERGITILSKCTSIDYNGTNINIVDTPGHADFGGEVERVLNMVDGVALVVDATDGPMTQTRFVLSKALARGLKPLVVLNKADRSTARPAQVESDLFDLFATLGATDEQADYPILYASAKQGWATTEAPEPGQAVTPGENMTPLFDLICSHVPPPAHLDRTKPFSMLTVQIESDPYVGVLYLGRVSSGVLRVNDTVWALDSNGKKVGEGKVKKLFGRRGLDRTEKDAAGAGEIVSIAGIKMGSGGVNVTLVHPEGWGEEGPQPLPTTPIDPPTISVVVYPNDSPLAGQEGSKLTSQMIRDRIYKEAETNVALHVLPGPTSESLELRGRGVLHLGVLFETLRREGFELCIGPPKAVLIPDPENPHGMLEPVEECTVMVRDEYAGGVVQKLTMRKGEMVSYEADDAQEGWVRIVMDVPARGLIGYMAGEFKNDVHGQGTINHIFKAYLPFRGAMDTGRNGALISMASGEASGYAMMPLQARGTMFISPQIQALQCIPGMVIGESSKAQDLYLNPCVKKQLTNIRAAGADEKIVLASPRTMTLEESLSYMADDELVEVTPKTIRLRKLILDEGKRKRMAKK</sequence>
<dbReference type="GO" id="GO:0005829">
    <property type="term" value="C:cytosol"/>
    <property type="evidence" value="ECO:0007669"/>
    <property type="project" value="TreeGrafter"/>
</dbReference>
<dbReference type="InterPro" id="IPR004161">
    <property type="entry name" value="EFTu-like_2"/>
</dbReference>
<reference evidence="3 4" key="1">
    <citation type="journal article" date="2019" name="Nat. Ecol. Evol.">
        <title>Megaphylogeny resolves global patterns of mushroom evolution.</title>
        <authorList>
            <person name="Varga T."/>
            <person name="Krizsan K."/>
            <person name="Foldi C."/>
            <person name="Dima B."/>
            <person name="Sanchez-Garcia M."/>
            <person name="Sanchez-Ramirez S."/>
            <person name="Szollosi G.J."/>
            <person name="Szarkandi J.G."/>
            <person name="Papp V."/>
            <person name="Albert L."/>
            <person name="Andreopoulos W."/>
            <person name="Angelini C."/>
            <person name="Antonin V."/>
            <person name="Barry K.W."/>
            <person name="Bougher N.L."/>
            <person name="Buchanan P."/>
            <person name="Buyck B."/>
            <person name="Bense V."/>
            <person name="Catcheside P."/>
            <person name="Chovatia M."/>
            <person name="Cooper J."/>
            <person name="Damon W."/>
            <person name="Desjardin D."/>
            <person name="Finy P."/>
            <person name="Geml J."/>
            <person name="Haridas S."/>
            <person name="Hughes K."/>
            <person name="Justo A."/>
            <person name="Karasinski D."/>
            <person name="Kautmanova I."/>
            <person name="Kiss B."/>
            <person name="Kocsube S."/>
            <person name="Kotiranta H."/>
            <person name="LaButti K.M."/>
            <person name="Lechner B.E."/>
            <person name="Liimatainen K."/>
            <person name="Lipzen A."/>
            <person name="Lukacs Z."/>
            <person name="Mihaltcheva S."/>
            <person name="Morgado L.N."/>
            <person name="Niskanen T."/>
            <person name="Noordeloos M.E."/>
            <person name="Ohm R.A."/>
            <person name="Ortiz-Santana B."/>
            <person name="Ovrebo C."/>
            <person name="Racz N."/>
            <person name="Riley R."/>
            <person name="Savchenko A."/>
            <person name="Shiryaev A."/>
            <person name="Soop K."/>
            <person name="Spirin V."/>
            <person name="Szebenyi C."/>
            <person name="Tomsovsky M."/>
            <person name="Tulloss R.E."/>
            <person name="Uehling J."/>
            <person name="Grigoriev I.V."/>
            <person name="Vagvolgyi C."/>
            <person name="Papp T."/>
            <person name="Martin F.M."/>
            <person name="Miettinen O."/>
            <person name="Hibbett D.S."/>
            <person name="Nagy L.G."/>
        </authorList>
    </citation>
    <scope>NUCLEOTIDE SEQUENCE [LARGE SCALE GENOMIC DNA]</scope>
    <source>
        <strain evidence="3 4">FP101781</strain>
    </source>
</reference>
<dbReference type="Gene3D" id="2.40.30.10">
    <property type="entry name" value="Translation factors"/>
    <property type="match status" value="1"/>
</dbReference>
<dbReference type="InterPro" id="IPR047041">
    <property type="entry name" value="BipA_GTP-bd_dom"/>
</dbReference>
<dbReference type="GO" id="GO:1990904">
    <property type="term" value="C:ribonucleoprotein complex"/>
    <property type="evidence" value="ECO:0007669"/>
    <property type="project" value="TreeGrafter"/>
</dbReference>
<dbReference type="InterPro" id="IPR000640">
    <property type="entry name" value="EFG_V-like"/>
</dbReference>
<dbReference type="PROSITE" id="PS00301">
    <property type="entry name" value="G_TR_1"/>
    <property type="match status" value="1"/>
</dbReference>
<evidence type="ECO:0000313" key="4">
    <source>
        <dbReference type="Proteomes" id="UP000298030"/>
    </source>
</evidence>
<dbReference type="Pfam" id="PF00009">
    <property type="entry name" value="GTP_EFTU"/>
    <property type="match status" value="1"/>
</dbReference>
<dbReference type="InterPro" id="IPR009000">
    <property type="entry name" value="Transl_B-barrel_sf"/>
</dbReference>
<evidence type="ECO:0000313" key="3">
    <source>
        <dbReference type="EMBL" id="TEB24538.1"/>
    </source>
</evidence>
<dbReference type="InterPro" id="IPR035647">
    <property type="entry name" value="EFG_III/V"/>
</dbReference>
<dbReference type="PANTHER" id="PTHR42908:SF8">
    <property type="entry name" value="TR-TYPE G DOMAIN-CONTAINING PROTEIN"/>
    <property type="match status" value="1"/>
</dbReference>
<dbReference type="InterPro" id="IPR027417">
    <property type="entry name" value="P-loop_NTPase"/>
</dbReference>
<protein>
    <submittedName>
        <fullName evidence="3">GTP-binding protein TypA</fullName>
    </submittedName>
</protein>
<dbReference type="Pfam" id="PF03144">
    <property type="entry name" value="GTP_EFTU_D2"/>
    <property type="match status" value="1"/>
</dbReference>
<dbReference type="SUPFAM" id="SSF54980">
    <property type="entry name" value="EF-G C-terminal domain-like"/>
    <property type="match status" value="2"/>
</dbReference>
<dbReference type="SUPFAM" id="SSF50447">
    <property type="entry name" value="Translation proteins"/>
    <property type="match status" value="1"/>
</dbReference>
<dbReference type="OrthoDB" id="364892at2759"/>
<dbReference type="InterPro" id="IPR000795">
    <property type="entry name" value="T_Tr_GTP-bd_dom"/>
</dbReference>
<accession>A0A4Y7SSC5</accession>
<feature type="region of interest" description="Disordered" evidence="1">
    <location>
        <begin position="135"/>
        <end position="154"/>
    </location>
</feature>
<dbReference type="PROSITE" id="PS51722">
    <property type="entry name" value="G_TR_2"/>
    <property type="match status" value="1"/>
</dbReference>
<organism evidence="3 4">
    <name type="scientific">Coprinellus micaceus</name>
    <name type="common">Glistening ink-cap mushroom</name>
    <name type="synonym">Coprinus micaceus</name>
    <dbReference type="NCBI Taxonomy" id="71717"/>
    <lineage>
        <taxon>Eukaryota</taxon>
        <taxon>Fungi</taxon>
        <taxon>Dikarya</taxon>
        <taxon>Basidiomycota</taxon>
        <taxon>Agaricomycotina</taxon>
        <taxon>Agaricomycetes</taxon>
        <taxon>Agaricomycetidae</taxon>
        <taxon>Agaricales</taxon>
        <taxon>Agaricineae</taxon>
        <taxon>Psathyrellaceae</taxon>
        <taxon>Coprinellus</taxon>
    </lineage>
</organism>
<evidence type="ECO:0000256" key="1">
    <source>
        <dbReference type="SAM" id="MobiDB-lite"/>
    </source>
</evidence>
<dbReference type="InterPro" id="IPR048876">
    <property type="entry name" value="BipA_C"/>
</dbReference>
<feature type="compositionally biased region" description="Low complexity" evidence="1">
    <location>
        <begin position="73"/>
        <end position="87"/>
    </location>
</feature>
<dbReference type="PANTHER" id="PTHR42908">
    <property type="entry name" value="TRANSLATION ELONGATION FACTOR-RELATED"/>
    <property type="match status" value="1"/>
</dbReference>
<dbReference type="Gene3D" id="2.40.50.250">
    <property type="entry name" value="bipa protein"/>
    <property type="match status" value="1"/>
</dbReference>
<proteinExistence type="predicted"/>
<dbReference type="InterPro" id="IPR031157">
    <property type="entry name" value="G_TR_CS"/>
</dbReference>
<dbReference type="Gene3D" id="3.40.50.300">
    <property type="entry name" value="P-loop containing nucleotide triphosphate hydrolases"/>
    <property type="match status" value="1"/>
</dbReference>
<gene>
    <name evidence="3" type="ORF">FA13DRAFT_1693596</name>
</gene>
<comment type="caution">
    <text evidence="3">The sequence shown here is derived from an EMBL/GenBank/DDBJ whole genome shotgun (WGS) entry which is preliminary data.</text>
</comment>
<keyword evidence="4" id="KW-1185">Reference proteome</keyword>
<dbReference type="InterPro" id="IPR005225">
    <property type="entry name" value="Small_GTP-bd"/>
</dbReference>
<feature type="compositionally biased region" description="Polar residues" evidence="1">
    <location>
        <begin position="135"/>
        <end position="152"/>
    </location>
</feature>
<dbReference type="GO" id="GO:0005525">
    <property type="term" value="F:GTP binding"/>
    <property type="evidence" value="ECO:0007669"/>
    <property type="project" value="InterPro"/>
</dbReference>
<dbReference type="GO" id="GO:0003924">
    <property type="term" value="F:GTPase activity"/>
    <property type="evidence" value="ECO:0007669"/>
    <property type="project" value="InterPro"/>
</dbReference>
<dbReference type="Gene3D" id="3.30.70.240">
    <property type="match status" value="1"/>
</dbReference>